<dbReference type="AlphaFoldDB" id="F0QS28"/>
<feature type="compositionally biased region" description="Polar residues" evidence="1">
    <location>
        <begin position="54"/>
        <end position="68"/>
    </location>
</feature>
<feature type="compositionally biased region" description="Low complexity" evidence="1">
    <location>
        <begin position="21"/>
        <end position="34"/>
    </location>
</feature>
<feature type="region of interest" description="Disordered" evidence="1">
    <location>
        <begin position="1"/>
        <end position="160"/>
    </location>
</feature>
<feature type="compositionally biased region" description="Low complexity" evidence="1">
    <location>
        <begin position="99"/>
        <end position="117"/>
    </location>
</feature>
<protein>
    <submittedName>
        <fullName evidence="2">Uncharacterized protein</fullName>
    </submittedName>
</protein>
<gene>
    <name evidence="2" type="ordered locus">MSU_0773</name>
</gene>
<dbReference type="Proteomes" id="UP000007484">
    <property type="component" value="Chromosome"/>
</dbReference>
<evidence type="ECO:0000256" key="1">
    <source>
        <dbReference type="SAM" id="MobiDB-lite"/>
    </source>
</evidence>
<reference evidence="2 3" key="1">
    <citation type="journal article" date="2011" name="J. Bacteriol.">
        <title>Complete genome sequences of two hemotropic Mycoplasmas, Mycoplasma haemofelis strain Ohio2 and Mycoplasma suis strain Illinois.</title>
        <authorList>
            <person name="Messick J.B."/>
            <person name="Santos A.P."/>
            <person name="Guimaraes A.M."/>
        </authorList>
    </citation>
    <scope>NUCLEOTIDE SEQUENCE [LARGE SCALE GENOMIC DNA]</scope>
    <source>
        <strain evidence="2 3">Illinois</strain>
    </source>
</reference>
<sequence>MGGGVGSGFGSLLTNKEPEKSVLSSSLSSKNPESGISLEDKKEEVDHRNKDQQQKSLNQGQTSSTKKQSVIKVVQGKETNKGPVVPPLSPKQDKVQRVSSSTSGNKNTSNNQQNSGQPLAKKSVPVTPKPVTTQNRNNRSLEEDQEPVLWAKSEADRNNPGKTCLHSFLGRNYVGSVCGLP</sequence>
<dbReference type="KEGG" id="mss:MSU_0773"/>
<dbReference type="HOGENOM" id="CLU_1487492_0_0_14"/>
<proteinExistence type="predicted"/>
<dbReference type="RefSeq" id="WP_013609414.1">
    <property type="nucleotide sequence ID" value="NC_015155.1"/>
</dbReference>
<evidence type="ECO:0000313" key="2">
    <source>
        <dbReference type="EMBL" id="ADX98298.1"/>
    </source>
</evidence>
<name>F0QS28_MYCSL</name>
<organism evidence="2 3">
    <name type="scientific">Mycoplasma suis (strain Illinois)</name>
    <dbReference type="NCBI Taxonomy" id="768700"/>
    <lineage>
        <taxon>Bacteria</taxon>
        <taxon>Bacillati</taxon>
        <taxon>Mycoplasmatota</taxon>
        <taxon>Mollicutes</taxon>
        <taxon>Mycoplasmataceae</taxon>
        <taxon>Mycoplasma</taxon>
    </lineage>
</organism>
<dbReference type="EMBL" id="CP002525">
    <property type="protein sequence ID" value="ADX98298.1"/>
    <property type="molecule type" value="Genomic_DNA"/>
</dbReference>
<accession>F0QS28</accession>
<feature type="compositionally biased region" description="Basic and acidic residues" evidence="1">
    <location>
        <begin position="38"/>
        <end position="53"/>
    </location>
</feature>
<dbReference type="STRING" id="768700.MSU_0773"/>
<evidence type="ECO:0000313" key="3">
    <source>
        <dbReference type="Proteomes" id="UP000007484"/>
    </source>
</evidence>
<keyword evidence="3" id="KW-1185">Reference proteome</keyword>